<feature type="transmembrane region" description="Helical" evidence="7">
    <location>
        <begin position="164"/>
        <end position="185"/>
    </location>
</feature>
<feature type="domain" description="ABC transmembrane type-1" evidence="8">
    <location>
        <begin position="127"/>
        <end position="340"/>
    </location>
</feature>
<comment type="caution">
    <text evidence="9">The sequence shown here is derived from an EMBL/GenBank/DDBJ whole genome shotgun (WGS) entry which is preliminary data.</text>
</comment>
<dbReference type="Proteomes" id="UP000070394">
    <property type="component" value="Unassembled WGS sequence"/>
</dbReference>
<dbReference type="STRING" id="467210.HMPREF1866_02514"/>
<dbReference type="PANTHER" id="PTHR30193">
    <property type="entry name" value="ABC TRANSPORTER PERMEASE PROTEIN"/>
    <property type="match status" value="1"/>
</dbReference>
<dbReference type="GO" id="GO:0005886">
    <property type="term" value="C:plasma membrane"/>
    <property type="evidence" value="ECO:0007669"/>
    <property type="project" value="UniProtKB-SubCell"/>
</dbReference>
<evidence type="ECO:0000313" key="10">
    <source>
        <dbReference type="Proteomes" id="UP000070394"/>
    </source>
</evidence>
<feature type="transmembrane region" description="Helical" evidence="7">
    <location>
        <begin position="72"/>
        <end position="97"/>
    </location>
</feature>
<reference evidence="10" key="1">
    <citation type="submission" date="2016-01" db="EMBL/GenBank/DDBJ databases">
        <authorList>
            <person name="Mitreva M."/>
            <person name="Pepin K.H."/>
            <person name="Mihindukulasuriya K.A."/>
            <person name="Fulton R."/>
            <person name="Fronick C."/>
            <person name="O'Laughlin M."/>
            <person name="Miner T."/>
            <person name="Herter B."/>
            <person name="Rosa B.A."/>
            <person name="Cordes M."/>
            <person name="Tomlinson C."/>
            <person name="Wollam A."/>
            <person name="Palsikar V.B."/>
            <person name="Mardis E.R."/>
            <person name="Wilson R.K."/>
        </authorList>
    </citation>
    <scope>NUCLEOTIDE SEQUENCE [LARGE SCALE GENOMIC DNA]</scope>
    <source>
        <strain evidence="10">DNF00896</strain>
    </source>
</reference>
<dbReference type="Pfam" id="PF00528">
    <property type="entry name" value="BPD_transp_1"/>
    <property type="match status" value="1"/>
</dbReference>
<dbReference type="EMBL" id="LSDA01000139">
    <property type="protein sequence ID" value="KXB53717.1"/>
    <property type="molecule type" value="Genomic_DNA"/>
</dbReference>
<dbReference type="PATRIC" id="fig|467210.3.peg.2489"/>
<dbReference type="PROSITE" id="PS50928">
    <property type="entry name" value="ABC_TM1"/>
    <property type="match status" value="1"/>
</dbReference>
<name>A0A133ZE56_9FIRM</name>
<evidence type="ECO:0000256" key="6">
    <source>
        <dbReference type="ARBA" id="ARBA00023136"/>
    </source>
</evidence>
<evidence type="ECO:0000313" key="9">
    <source>
        <dbReference type="EMBL" id="KXB53717.1"/>
    </source>
</evidence>
<feature type="transmembrane region" description="Helical" evidence="7">
    <location>
        <begin position="123"/>
        <end position="152"/>
    </location>
</feature>
<evidence type="ECO:0000256" key="4">
    <source>
        <dbReference type="ARBA" id="ARBA00022692"/>
    </source>
</evidence>
<protein>
    <submittedName>
        <fullName evidence="9">ABC transporter, permease protein</fullName>
    </submittedName>
</protein>
<keyword evidence="2 7" id="KW-0813">Transport</keyword>
<keyword evidence="10" id="KW-1185">Reference proteome</keyword>
<comment type="subcellular location">
    <subcellularLocation>
        <location evidence="1 7">Cell membrane</location>
        <topology evidence="1 7">Multi-pass membrane protein</topology>
    </subcellularLocation>
</comment>
<keyword evidence="4 7" id="KW-0812">Transmembrane</keyword>
<keyword evidence="3" id="KW-1003">Cell membrane</keyword>
<dbReference type="CDD" id="cd06261">
    <property type="entry name" value="TM_PBP2"/>
    <property type="match status" value="1"/>
</dbReference>
<dbReference type="InterPro" id="IPR035906">
    <property type="entry name" value="MetI-like_sf"/>
</dbReference>
<accession>A0A133ZE56</accession>
<organism evidence="9 10">
    <name type="scientific">Lachnoanaerobaculum saburreum</name>
    <dbReference type="NCBI Taxonomy" id="467210"/>
    <lineage>
        <taxon>Bacteria</taxon>
        <taxon>Bacillati</taxon>
        <taxon>Bacillota</taxon>
        <taxon>Clostridia</taxon>
        <taxon>Lachnospirales</taxon>
        <taxon>Lachnospiraceae</taxon>
        <taxon>Lachnoanaerobaculum</taxon>
    </lineage>
</organism>
<feature type="transmembrane region" description="Helical" evidence="7">
    <location>
        <begin position="12"/>
        <end position="31"/>
    </location>
</feature>
<evidence type="ECO:0000256" key="5">
    <source>
        <dbReference type="ARBA" id="ARBA00022989"/>
    </source>
</evidence>
<evidence type="ECO:0000256" key="3">
    <source>
        <dbReference type="ARBA" id="ARBA00022475"/>
    </source>
</evidence>
<evidence type="ECO:0000259" key="8">
    <source>
        <dbReference type="PROSITE" id="PS50928"/>
    </source>
</evidence>
<dbReference type="GO" id="GO:0055085">
    <property type="term" value="P:transmembrane transport"/>
    <property type="evidence" value="ECO:0007669"/>
    <property type="project" value="InterPro"/>
</dbReference>
<evidence type="ECO:0000256" key="2">
    <source>
        <dbReference type="ARBA" id="ARBA00022448"/>
    </source>
</evidence>
<gene>
    <name evidence="9" type="ORF">HMPREF1866_02514</name>
</gene>
<feature type="transmembrane region" description="Helical" evidence="7">
    <location>
        <begin position="326"/>
        <end position="343"/>
    </location>
</feature>
<evidence type="ECO:0000256" key="1">
    <source>
        <dbReference type="ARBA" id="ARBA00004651"/>
    </source>
</evidence>
<dbReference type="InterPro" id="IPR051393">
    <property type="entry name" value="ABC_transporter_permease"/>
</dbReference>
<dbReference type="InterPro" id="IPR000515">
    <property type="entry name" value="MetI-like"/>
</dbReference>
<dbReference type="AlphaFoldDB" id="A0A133ZE56"/>
<feature type="transmembrane region" description="Helical" evidence="7">
    <location>
        <begin position="43"/>
        <end position="60"/>
    </location>
</feature>
<proteinExistence type="inferred from homology"/>
<dbReference type="Gene3D" id="1.10.3720.10">
    <property type="entry name" value="MetI-like"/>
    <property type="match status" value="1"/>
</dbReference>
<evidence type="ECO:0000256" key="7">
    <source>
        <dbReference type="RuleBase" id="RU363032"/>
    </source>
</evidence>
<feature type="transmembrane region" description="Helical" evidence="7">
    <location>
        <begin position="205"/>
        <end position="227"/>
    </location>
</feature>
<keyword evidence="5 7" id="KW-1133">Transmembrane helix</keyword>
<sequence length="351" mass="38796">MKGANLNTKNAKTLPLIFMVVGAVLTIYALILDFMKSTGELRGYILILGVILLILGIFKMPNKKHTKIVNMVFLFPMIFTFAVTVIIPFILGIVYSFTDWNGIQVTRFVGLSNYITMFKQSDYVYSFVITVIYTVINMILVNVVGFALALVCSSKIKGTSFFRSAYFLPNLIGGLVLGYVWQFIFNKVFTTVFAGSVSMLTNANLALLAILIVNTWQYAGYIMLIYLTGLQTVPKDVLEAAGVDGASAITTLFKIKMPMIANTFTVCIFLTLVNSFKQFDLNLAITNGAPSRIMGADIIQSTELLALNIYNTAIRKNNYALGQTKAVVFFIILAVVSLTQVAISKKKEVEL</sequence>
<dbReference type="SUPFAM" id="SSF161098">
    <property type="entry name" value="MetI-like"/>
    <property type="match status" value="1"/>
</dbReference>
<dbReference type="PANTHER" id="PTHR30193:SF37">
    <property type="entry name" value="INNER MEMBRANE ABC TRANSPORTER PERMEASE PROTEIN YCJO"/>
    <property type="match status" value="1"/>
</dbReference>
<keyword evidence="6 7" id="KW-0472">Membrane</keyword>
<comment type="similarity">
    <text evidence="7">Belongs to the binding-protein-dependent transport system permease family.</text>
</comment>